<dbReference type="PANTHER" id="PTHR11629:SF63">
    <property type="entry name" value="V-TYPE PROTON ATPASE SUBUNIT A"/>
    <property type="match status" value="1"/>
</dbReference>
<dbReference type="PANTHER" id="PTHR11629">
    <property type="entry name" value="VACUOLAR PROTON ATPASES"/>
    <property type="match status" value="1"/>
</dbReference>
<feature type="transmembrane region" description="Helical" evidence="9">
    <location>
        <begin position="511"/>
        <end position="532"/>
    </location>
</feature>
<comment type="function">
    <text evidence="9">Essential component of the vacuolar proton pump (V-ATPase), a multimeric enzyme that catalyzes the translocation of protons across the membranes. Required for assembly and activity of the V-ATPase.</text>
</comment>
<dbReference type="GO" id="GO:0046961">
    <property type="term" value="F:proton-transporting ATPase activity, rotational mechanism"/>
    <property type="evidence" value="ECO:0007669"/>
    <property type="project" value="InterPro"/>
</dbReference>
<evidence type="ECO:0000256" key="2">
    <source>
        <dbReference type="ARBA" id="ARBA00009904"/>
    </source>
</evidence>
<keyword evidence="5 9" id="KW-0375">Hydrogen ion transport</keyword>
<feature type="transmembrane region" description="Helical" evidence="9">
    <location>
        <begin position="625"/>
        <end position="647"/>
    </location>
</feature>
<dbReference type="AlphaFoldDB" id="A0AAW2HGL3"/>
<dbReference type="GO" id="GO:0000220">
    <property type="term" value="C:vacuolar proton-transporting V-type ATPase, V0 domain"/>
    <property type="evidence" value="ECO:0007669"/>
    <property type="project" value="InterPro"/>
</dbReference>
<reference evidence="11" key="1">
    <citation type="journal article" date="2024" name="Gigascience">
        <title>Chromosome-level genome of the poultry shaft louse Menopon gallinae provides insight into the host-switching and adaptive evolution of parasitic lice.</title>
        <authorList>
            <person name="Xu Y."/>
            <person name="Ma L."/>
            <person name="Liu S."/>
            <person name="Liang Y."/>
            <person name="Liu Q."/>
            <person name="He Z."/>
            <person name="Tian L."/>
            <person name="Duan Y."/>
            <person name="Cai W."/>
            <person name="Li H."/>
            <person name="Song F."/>
        </authorList>
    </citation>
    <scope>NUCLEOTIDE SEQUENCE</scope>
    <source>
        <strain evidence="11">Cailab_2023a</strain>
    </source>
</reference>
<evidence type="ECO:0000256" key="10">
    <source>
        <dbReference type="SAM" id="MobiDB-lite"/>
    </source>
</evidence>
<evidence type="ECO:0000256" key="1">
    <source>
        <dbReference type="ARBA" id="ARBA00004141"/>
    </source>
</evidence>
<evidence type="ECO:0000256" key="8">
    <source>
        <dbReference type="ARBA" id="ARBA00023136"/>
    </source>
</evidence>
<feature type="compositionally biased region" description="Acidic residues" evidence="10">
    <location>
        <begin position="715"/>
        <end position="732"/>
    </location>
</feature>
<dbReference type="GO" id="GO:0051117">
    <property type="term" value="F:ATPase binding"/>
    <property type="evidence" value="ECO:0007669"/>
    <property type="project" value="TreeGrafter"/>
</dbReference>
<comment type="similarity">
    <text evidence="2 9">Belongs to the V-ATPase 116 kDa subunit family.</text>
</comment>
<keyword evidence="6 9" id="KW-1133">Transmembrane helix</keyword>
<keyword evidence="3 9" id="KW-0813">Transport</keyword>
<dbReference type="Pfam" id="PF01496">
    <property type="entry name" value="V_ATPase_I"/>
    <property type="match status" value="1"/>
</dbReference>
<comment type="subcellular location">
    <subcellularLocation>
        <location evidence="1">Membrane</location>
        <topology evidence="1">Multi-pass membrane protein</topology>
    </subcellularLocation>
</comment>
<evidence type="ECO:0000256" key="6">
    <source>
        <dbReference type="ARBA" id="ARBA00022989"/>
    </source>
</evidence>
<keyword evidence="7 9" id="KW-0406">Ion transport</keyword>
<feature type="transmembrane region" description="Helical" evidence="9">
    <location>
        <begin position="413"/>
        <end position="432"/>
    </location>
</feature>
<gene>
    <name evidence="11" type="ORF">PYX00_010602</name>
</gene>
<dbReference type="InterPro" id="IPR002490">
    <property type="entry name" value="V-ATPase_116kDa_su"/>
</dbReference>
<name>A0AAW2HGL3_9NEOP</name>
<dbReference type="InterPro" id="IPR026028">
    <property type="entry name" value="V-type_ATPase_116kDa_su_euka"/>
</dbReference>
<accession>A0AAW2HGL3</accession>
<dbReference type="GO" id="GO:0005886">
    <property type="term" value="C:plasma membrane"/>
    <property type="evidence" value="ECO:0007669"/>
    <property type="project" value="TreeGrafter"/>
</dbReference>
<evidence type="ECO:0000256" key="9">
    <source>
        <dbReference type="RuleBase" id="RU361189"/>
    </source>
</evidence>
<feature type="transmembrane region" description="Helical" evidence="9">
    <location>
        <begin position="444"/>
        <end position="464"/>
    </location>
</feature>
<feature type="transmembrane region" description="Helical" evidence="9">
    <location>
        <begin position="281"/>
        <end position="305"/>
    </location>
</feature>
<organism evidence="11">
    <name type="scientific">Menopon gallinae</name>
    <name type="common">poultry shaft louse</name>
    <dbReference type="NCBI Taxonomy" id="328185"/>
    <lineage>
        <taxon>Eukaryota</taxon>
        <taxon>Metazoa</taxon>
        <taxon>Ecdysozoa</taxon>
        <taxon>Arthropoda</taxon>
        <taxon>Hexapoda</taxon>
        <taxon>Insecta</taxon>
        <taxon>Pterygota</taxon>
        <taxon>Neoptera</taxon>
        <taxon>Paraneoptera</taxon>
        <taxon>Psocodea</taxon>
        <taxon>Troctomorpha</taxon>
        <taxon>Phthiraptera</taxon>
        <taxon>Amblycera</taxon>
        <taxon>Menoponidae</taxon>
        <taxon>Menopon</taxon>
    </lineage>
</organism>
<proteinExistence type="inferred from homology"/>
<dbReference type="GO" id="GO:0007035">
    <property type="term" value="P:vacuolar acidification"/>
    <property type="evidence" value="ECO:0007669"/>
    <property type="project" value="TreeGrafter"/>
</dbReference>
<feature type="region of interest" description="Disordered" evidence="10">
    <location>
        <begin position="711"/>
        <end position="754"/>
    </location>
</feature>
<keyword evidence="8 9" id="KW-0472">Membrane</keyword>
<evidence type="ECO:0000313" key="11">
    <source>
        <dbReference type="EMBL" id="KAL0268783.1"/>
    </source>
</evidence>
<evidence type="ECO:0000256" key="5">
    <source>
        <dbReference type="ARBA" id="ARBA00022781"/>
    </source>
</evidence>
<sequence length="754" mass="86343">MLAAIHFNPSSGAGSHRSEMSGYLDGRARFEHAFPEVLEEEKQVGQLRITTGVILVEKIKPFEILVWRVCHGVAFLRIVHITQTLTDPDTDMSVKKAVFVVVCHGDNLHGKILRICEAFHCNLYPSPSSAERNRQKEKIILTGIRDTQQVMEQTEDHRRRVLLVAATSIDKWRLQVLKLKSMYHVMNMLQLDEINEFQTAECWVPQSELRGIREKLNRAAERSSNRNDPIIIVKSHGDEEPPTFNRTNKFTKAFQTLVDSYGVSDYREVNPMPYTVVTFPFLFSVMFGDVGHGAILVLFAAFLVFEEEKLRRSVSGEIRRILFEGRYVILLMGIFSIYTGLIYNDFFSKSVKLTASSWLVDHNVSEIRELSKVQLDPVSHFAGRSYVFGIDPIWQCSENKIIFLNSFKMKMSVILGVLHMFFGMVLGAGNHLHFRRYYNIYAELVPEMIYFVCLFAYLAFLILAKWVAYGPLEADCAPNILITFMDMVMFKEATHSCSRYMYPNQTTVQTVLVTLALLTVPWTFVAKTGVLLRRRRHRDSDESDVFGTKQGKLTFPGEDFDYERSDVGEIIIHQGIRTIEFVLGSVSHTASYLRLWALSLAHSQLSDVLWKMVMRFGVAARGGTGGIWAFVCFAVWATLTVAILVLMEGLSAFLHALRLHWVEFQTKFFSGSGHLFRPYSFERIFDMENSSGKTCSMEFTKLRKKCILRSRVGGGEEEEEEEAEDEQEEEEEVQRSGRRTSGNLHVRNLFRAAR</sequence>
<evidence type="ECO:0000256" key="4">
    <source>
        <dbReference type="ARBA" id="ARBA00022692"/>
    </source>
</evidence>
<protein>
    <recommendedName>
        <fullName evidence="9">V-type proton ATPase subunit a</fullName>
    </recommendedName>
</protein>
<evidence type="ECO:0000256" key="7">
    <source>
        <dbReference type="ARBA" id="ARBA00023065"/>
    </source>
</evidence>
<dbReference type="PIRSF" id="PIRSF001293">
    <property type="entry name" value="ATP6V0A1"/>
    <property type="match status" value="1"/>
</dbReference>
<comment type="caution">
    <text evidence="11">The sequence shown here is derived from an EMBL/GenBank/DDBJ whole genome shotgun (WGS) entry which is preliminary data.</text>
</comment>
<evidence type="ECO:0000256" key="3">
    <source>
        <dbReference type="ARBA" id="ARBA00022448"/>
    </source>
</evidence>
<dbReference type="EMBL" id="JARGDH010000005">
    <property type="protein sequence ID" value="KAL0268783.1"/>
    <property type="molecule type" value="Genomic_DNA"/>
</dbReference>
<keyword evidence="4 9" id="KW-0812">Transmembrane</keyword>
<feature type="transmembrane region" description="Helical" evidence="9">
    <location>
        <begin position="326"/>
        <end position="343"/>
    </location>
</feature>